<reference evidence="4" key="1">
    <citation type="submission" date="2015-10" db="EMBL/GenBank/DDBJ databases">
        <authorList>
            <person name="Gilbert D.G."/>
        </authorList>
    </citation>
    <scope>NUCLEOTIDE SEQUENCE</scope>
</reference>
<evidence type="ECO:0000256" key="1">
    <source>
        <dbReference type="ARBA" id="ARBA00023054"/>
    </source>
</evidence>
<dbReference type="EMBL" id="CZRL01000104">
    <property type="protein sequence ID" value="CUS54342.1"/>
    <property type="molecule type" value="Genomic_DNA"/>
</dbReference>
<name>A0A160TUW5_9ZZZZ</name>
<evidence type="ECO:0000256" key="3">
    <source>
        <dbReference type="SAM" id="Phobius"/>
    </source>
</evidence>
<proteinExistence type="predicted"/>
<organism evidence="4">
    <name type="scientific">hydrothermal vent metagenome</name>
    <dbReference type="NCBI Taxonomy" id="652676"/>
    <lineage>
        <taxon>unclassified sequences</taxon>
        <taxon>metagenomes</taxon>
        <taxon>ecological metagenomes</taxon>
    </lineage>
</organism>
<dbReference type="Pfam" id="PF02646">
    <property type="entry name" value="RmuC"/>
    <property type="match status" value="1"/>
</dbReference>
<evidence type="ECO:0000313" key="4">
    <source>
        <dbReference type="EMBL" id="CUS54342.1"/>
    </source>
</evidence>
<protein>
    <submittedName>
        <fullName evidence="4">DNA recombination protein RmuC</fullName>
    </submittedName>
</protein>
<dbReference type="PANTHER" id="PTHR30563">
    <property type="entry name" value="DNA RECOMBINATION PROTEIN RMUC"/>
    <property type="match status" value="1"/>
</dbReference>
<keyword evidence="1" id="KW-0175">Coiled coil</keyword>
<dbReference type="AlphaFoldDB" id="A0A160TUW5"/>
<evidence type="ECO:0000256" key="2">
    <source>
        <dbReference type="ARBA" id="ARBA00023172"/>
    </source>
</evidence>
<accession>A0A160TUW5</accession>
<dbReference type="GO" id="GO:0006310">
    <property type="term" value="P:DNA recombination"/>
    <property type="evidence" value="ECO:0007669"/>
    <property type="project" value="UniProtKB-KW"/>
</dbReference>
<keyword evidence="3" id="KW-1133">Transmembrane helix</keyword>
<keyword evidence="2" id="KW-0233">DNA recombination</keyword>
<feature type="transmembrane region" description="Helical" evidence="3">
    <location>
        <begin position="6"/>
        <end position="24"/>
    </location>
</feature>
<sequence>MLSEILILGVVVIIAITVFALILGRRQQPLTSTDIATLFQTHQQLMSEQLLKQERVLRDALLKQDQSTVGHLGQLKERIAVIDHAQKNITQLSTEVTGLRNVLDNKQARGTFGELRLETLVQDALPPDAYKFQATLSNGRRADCLLHLPNPPGPTVIDSKFPLESYRLAATATTEDEKKRHSKAFSGHVATHIEAIATRYIIPGETSENALMFIPAESIYAQIHCDHQDLVKIAYRKRVYIVSPSTLWATLNTITAIFRDVKMREQADIIQQEVLAMMTDVQRLDTRIASLQKNYDAMAEDFRRIRISTDKIIRRASSIDALELADDTDEHYK</sequence>
<dbReference type="PANTHER" id="PTHR30563:SF0">
    <property type="entry name" value="DNA RECOMBINATION PROTEIN RMUC"/>
    <property type="match status" value="1"/>
</dbReference>
<dbReference type="InterPro" id="IPR003798">
    <property type="entry name" value="DNA_recombination_RmuC"/>
</dbReference>
<gene>
    <name evidence="4" type="ORF">MGWOODY_XGa720</name>
</gene>
<keyword evidence="3" id="KW-0812">Transmembrane</keyword>
<keyword evidence="3" id="KW-0472">Membrane</keyword>